<dbReference type="Proteomes" id="UP000620104">
    <property type="component" value="Unassembled WGS sequence"/>
</dbReference>
<keyword evidence="2" id="KW-0813">Transport</keyword>
<evidence type="ECO:0000256" key="4">
    <source>
        <dbReference type="ARBA" id="ARBA00022927"/>
    </source>
</evidence>
<dbReference type="PANTHER" id="PTHR31431">
    <property type="entry name" value="NUCLEOPORIN NUP188 HOMOLOG"/>
    <property type="match status" value="1"/>
</dbReference>
<name>A0A8H3TX72_9TREE</name>
<evidence type="ECO:0000256" key="9">
    <source>
        <dbReference type="SAM" id="MobiDB-lite"/>
    </source>
</evidence>
<evidence type="ECO:0000313" key="11">
    <source>
        <dbReference type="EMBL" id="GHJ87844.1"/>
    </source>
</evidence>
<keyword evidence="5" id="KW-0811">Translocation</keyword>
<feature type="coiled-coil region" evidence="8">
    <location>
        <begin position="1862"/>
        <end position="1889"/>
    </location>
</feature>
<evidence type="ECO:0000256" key="2">
    <source>
        <dbReference type="ARBA" id="ARBA00022448"/>
    </source>
</evidence>
<dbReference type="GO" id="GO:0044611">
    <property type="term" value="C:nuclear pore inner ring"/>
    <property type="evidence" value="ECO:0007669"/>
    <property type="project" value="TreeGrafter"/>
</dbReference>
<keyword evidence="6" id="KW-0906">Nuclear pore complex</keyword>
<dbReference type="OrthoDB" id="102511at2759"/>
<keyword evidence="4" id="KW-0653">Protein transport</keyword>
<sequence>MASATLTLDQYLTPIRELKSIVQYPNLTAPIGLSTLESLLLSHVPYLRNPTAPRGSPSAESRAQLDKGKAKVQAVDNQGKTIDLEMTLSDSSKAFALEVSERLGIDEVESAMLCRRFRNEESGLLADLAAKEASTTLQTSVLSKSRKVKPTKTQTADTLALITRYYFNEVVDICELLTAIIRTASARGPAEIIDDLLLVTNDAEATMDADTRSAKIKAIAQKVLDQVVGKSPADFVQGLFMDFAKAAQTPATMKYGKDVAKQWALHYLGKQKAILEALFIYVFWDTTTVLKADLSVGLIQGALGSAFGAHQLNQRLIDMLPPSDCDFYLDKIQSLLGLICLEASGLTALQSGAIQPGDLALDHIEIMDPAERHLVQSRDHIIQLHQSLGGSSPDCTSREPFPLLLLGWASVLSQLPDHLQPEDQSLQEVPTFQRVATAALSPEMNIFERWSRMQAGAILRKAEYGAEDEMDSMNYKETLQALLMALSTLVRASYIKDLDGLLEVWATLFGNGSSASAANLCNLFWENAADHSSTGEILEVVNFPLYPLQSFKLLQSLSGMGSQEIPNEDGDLSEAKQAANYSFQWLAQIRYLTLVLPEAEDVDDNFRRVQEDNGSYARFNVKDIELPGGLTIPSGSRGVELNRVNDKPVIIKWATHINGWNIVLSLLREAAGLNPPSRHKWEDFGISVPADQVLSSGISLISRLIAANDELGRDLLDLKGNSKSDILDIVFSVIRNRQIASSQEPIHVSLMSSALNMITCFVKTRSGRLWIEIQQAGMFSTTSQGNKTTVAQQIIEKEAKAGDYPSTLCVLRLVLALTENTVDEQFERDYRHIHAQSEFLAAIVRFVHQSIWTRYTAWRYVHLTHRAEIGSLLCEIYDKIATGPTFTITTTPEGTVHPLIAISSAVLDMLVQNSSPFDFEPLFQILTQPKRLLDSLRRHGRRAEEMATEKTLLRGLHLATSLVRTSSQIYRSGGGLPTILTMMFDPAVAAPDVKEHYHLVNILFDYIFSPKFQVDTAIASAGLLQQLAAIQSAEDGSLSILPCLQEPRRIGKELQATLQDKSRTAALHRCLWHLLMTASQYQTGFASLCLDPRSIFIFGPAAVEADETANSQTILRDVTDIVANWGTYWDADTAPLLSTMRILEVVYVYHPQIAVVGGCGARAELWEALYGIVTSSQANAPLISTQMLDDDEDRKALIADVVRYSSRRRIRASAVRILAAVLERADPAILEEKSAPQKTALRLFAEPEAYRMMIAEAGQNACQPLAMSDSLSAIQKRLQHCDIQSLTNPVNEDASNFGEHYGFDLESITSVISDPELKISVARQLSSINLYWSEMRADNSFSSAVNAYTYNAVAIAATPNVAVSSAKAVQAIMLEASREDRAGDFMLGVQMERYQIIETLLQTVWLGEWTGETAWLLECVEALSVLGDHPIFSPMLIAQSSNVYLQTTILDSCVYLLSIAHVGTSWEDDRTLARVRPALRRIGTFVTEILSDAMVTLSTGNSSGLLENMEKINAVYGMFAADPRLFEILAHILDEHGIIKRSCEILSQLDLAGDYAMQHTNICRILLELHRVIAQDTSGAGRLSAAEAIQTYSATSLTEISSSQGVGVPDITELDELWANMLSNIALILRRLPYITTVVTEEVIPFINRVSSRVRNATEWELRGEFSLEGLREVIALLEIIRYIVIVIADDAEMKMSLLQDYAAPLLRLMRAVTNALNKPTLIRTYFEQSADNENQLSTKVLAALVDSAASSVMRALMTAADTIVMILRDLTYAIQVLLRSPDANLLAPNCVLPSLSLDVSAVKILLDLDSALQDLELPPSQSHALGRGARRLIDLPLLPENSVKDDVARTREYGLILTVVQAVTRHERDVAEEQMEKMEAERKKADNSTDSLPALAEEKKIKAGRRRARQDLRDVHERIRRTISSERSQVAQICGDFLQERCGADLSTW</sequence>
<proteinExistence type="predicted"/>
<dbReference type="InterPro" id="IPR044840">
    <property type="entry name" value="Nup188"/>
</dbReference>
<evidence type="ECO:0000256" key="7">
    <source>
        <dbReference type="ARBA" id="ARBA00023242"/>
    </source>
</evidence>
<dbReference type="GO" id="GO:0006606">
    <property type="term" value="P:protein import into nucleus"/>
    <property type="evidence" value="ECO:0007669"/>
    <property type="project" value="TreeGrafter"/>
</dbReference>
<protein>
    <recommendedName>
        <fullName evidence="10">Nucleoporin Nup188 N-terminal subdomain III domain-containing protein</fullName>
    </recommendedName>
</protein>
<organism evidence="11 12">
    <name type="scientific">Naganishia liquefaciens</name>
    <dbReference type="NCBI Taxonomy" id="104408"/>
    <lineage>
        <taxon>Eukaryota</taxon>
        <taxon>Fungi</taxon>
        <taxon>Dikarya</taxon>
        <taxon>Basidiomycota</taxon>
        <taxon>Agaricomycotina</taxon>
        <taxon>Tremellomycetes</taxon>
        <taxon>Filobasidiales</taxon>
        <taxon>Filobasidiaceae</taxon>
        <taxon>Naganishia</taxon>
    </lineage>
</organism>
<gene>
    <name evidence="11" type="ORF">NliqN6_4246</name>
</gene>
<evidence type="ECO:0000313" key="12">
    <source>
        <dbReference type="Proteomes" id="UP000620104"/>
    </source>
</evidence>
<feature type="domain" description="Nucleoporin Nup188 N-terminal subdomain III" evidence="10">
    <location>
        <begin position="652"/>
        <end position="1088"/>
    </location>
</feature>
<comment type="caution">
    <text evidence="11">The sequence shown here is derived from an EMBL/GenBank/DDBJ whole genome shotgun (WGS) entry which is preliminary data.</text>
</comment>
<comment type="subcellular location">
    <subcellularLocation>
        <location evidence="1">Nucleus</location>
        <location evidence="1">Nuclear pore complex</location>
    </subcellularLocation>
</comment>
<evidence type="ECO:0000256" key="3">
    <source>
        <dbReference type="ARBA" id="ARBA00022816"/>
    </source>
</evidence>
<dbReference type="GO" id="GO:0051028">
    <property type="term" value="P:mRNA transport"/>
    <property type="evidence" value="ECO:0007669"/>
    <property type="project" value="UniProtKB-KW"/>
</dbReference>
<dbReference type="PANTHER" id="PTHR31431:SF1">
    <property type="entry name" value="NUCLEOPORIN NUP188"/>
    <property type="match status" value="1"/>
</dbReference>
<evidence type="ECO:0000259" key="10">
    <source>
        <dbReference type="Pfam" id="PF21093"/>
    </source>
</evidence>
<dbReference type="GO" id="GO:0017056">
    <property type="term" value="F:structural constituent of nuclear pore"/>
    <property type="evidence" value="ECO:0007669"/>
    <property type="project" value="InterPro"/>
</dbReference>
<keyword evidence="3" id="KW-0509">mRNA transport</keyword>
<keyword evidence="7" id="KW-0539">Nucleus</keyword>
<keyword evidence="8" id="KW-0175">Coiled coil</keyword>
<accession>A0A8H3TX72</accession>
<evidence type="ECO:0000256" key="6">
    <source>
        <dbReference type="ARBA" id="ARBA00023132"/>
    </source>
</evidence>
<dbReference type="EMBL" id="BLZA01000023">
    <property type="protein sequence ID" value="GHJ87844.1"/>
    <property type="molecule type" value="Genomic_DNA"/>
</dbReference>
<dbReference type="Pfam" id="PF21093">
    <property type="entry name" value="Nup188_N-subdom_III"/>
    <property type="match status" value="1"/>
</dbReference>
<evidence type="ECO:0000256" key="8">
    <source>
        <dbReference type="SAM" id="Coils"/>
    </source>
</evidence>
<dbReference type="GO" id="GO:0006405">
    <property type="term" value="P:RNA export from nucleus"/>
    <property type="evidence" value="ECO:0007669"/>
    <property type="project" value="TreeGrafter"/>
</dbReference>
<dbReference type="InterPro" id="IPR048883">
    <property type="entry name" value="Nup188_N-subdom_III"/>
</dbReference>
<keyword evidence="12" id="KW-1185">Reference proteome</keyword>
<feature type="region of interest" description="Disordered" evidence="9">
    <location>
        <begin position="50"/>
        <end position="69"/>
    </location>
</feature>
<evidence type="ECO:0000256" key="5">
    <source>
        <dbReference type="ARBA" id="ARBA00023010"/>
    </source>
</evidence>
<evidence type="ECO:0000256" key="1">
    <source>
        <dbReference type="ARBA" id="ARBA00004567"/>
    </source>
</evidence>
<reference evidence="11" key="1">
    <citation type="submission" date="2020-07" db="EMBL/GenBank/DDBJ databases">
        <title>Draft Genome Sequence of a Deep-Sea Yeast, Naganishia (Cryptococcus) liquefaciens strain N6.</title>
        <authorList>
            <person name="Han Y.W."/>
            <person name="Kajitani R."/>
            <person name="Morimoto H."/>
            <person name="Parhat M."/>
            <person name="Tsubouchi H."/>
            <person name="Bakenova O."/>
            <person name="Ogata M."/>
            <person name="Argunhan B."/>
            <person name="Aoki R."/>
            <person name="Kajiwara S."/>
            <person name="Itoh T."/>
            <person name="Iwasaki H."/>
        </authorList>
    </citation>
    <scope>NUCLEOTIDE SEQUENCE</scope>
    <source>
        <strain evidence="11">N6</strain>
    </source>
</reference>